<dbReference type="CDD" id="cd00199">
    <property type="entry name" value="WAP"/>
    <property type="match status" value="2"/>
</dbReference>
<dbReference type="SUPFAM" id="SSF48350">
    <property type="entry name" value="GTPase activation domain, GAP"/>
    <property type="match status" value="1"/>
</dbReference>
<keyword evidence="3" id="KW-0732">Signal</keyword>
<protein>
    <submittedName>
        <fullName evidence="11">Protein NDNF</fullName>
    </submittedName>
</protein>
<dbReference type="CDD" id="cd00159">
    <property type="entry name" value="RhoGAP"/>
    <property type="match status" value="1"/>
</dbReference>
<keyword evidence="8" id="KW-0472">Membrane</keyword>
<dbReference type="PANTHER" id="PTHR14619">
    <property type="entry name" value="NEURON-DERIVED NEUROTROPHIC FACTOR"/>
    <property type="match status" value="1"/>
</dbReference>
<gene>
    <name evidence="11" type="primary">NDNF</name>
    <name evidence="11" type="ORF">T05_739</name>
</gene>
<feature type="compositionally biased region" description="Low complexity" evidence="7">
    <location>
        <begin position="1425"/>
        <end position="1443"/>
    </location>
</feature>
<dbReference type="PROSITE" id="PS51390">
    <property type="entry name" value="WAP"/>
    <property type="match status" value="2"/>
</dbReference>
<evidence type="ECO:0000259" key="9">
    <source>
        <dbReference type="PROSITE" id="PS50238"/>
    </source>
</evidence>
<dbReference type="Pfam" id="PF00095">
    <property type="entry name" value="WAP"/>
    <property type="match status" value="3"/>
</dbReference>
<dbReference type="SMART" id="SM00324">
    <property type="entry name" value="RhoGAP"/>
    <property type="match status" value="1"/>
</dbReference>
<evidence type="ECO:0000256" key="6">
    <source>
        <dbReference type="ARBA" id="ARBA00023180"/>
    </source>
</evidence>
<feature type="compositionally biased region" description="Basic and acidic residues" evidence="7">
    <location>
        <begin position="1162"/>
        <end position="1173"/>
    </location>
</feature>
<feature type="region of interest" description="Disordered" evidence="7">
    <location>
        <begin position="1550"/>
        <end position="1594"/>
    </location>
</feature>
<feature type="region of interest" description="Disordered" evidence="7">
    <location>
        <begin position="1148"/>
        <end position="1173"/>
    </location>
</feature>
<evidence type="ECO:0000256" key="3">
    <source>
        <dbReference type="ARBA" id="ARBA00022729"/>
    </source>
</evidence>
<dbReference type="OrthoDB" id="9872501at2759"/>
<feature type="region of interest" description="Disordered" evidence="7">
    <location>
        <begin position="1389"/>
        <end position="1443"/>
    </location>
</feature>
<feature type="compositionally biased region" description="Low complexity" evidence="7">
    <location>
        <begin position="1568"/>
        <end position="1582"/>
    </location>
</feature>
<dbReference type="InterPro" id="IPR036084">
    <property type="entry name" value="Ser_inhib-like_sf"/>
</dbReference>
<keyword evidence="5" id="KW-0646">Protease inhibitor</keyword>
<dbReference type="GO" id="GO:0007165">
    <property type="term" value="P:signal transduction"/>
    <property type="evidence" value="ECO:0007669"/>
    <property type="project" value="InterPro"/>
</dbReference>
<keyword evidence="12" id="KW-1185">Reference proteome</keyword>
<dbReference type="Pfam" id="PF00620">
    <property type="entry name" value="RhoGAP"/>
    <property type="match status" value="1"/>
</dbReference>
<dbReference type="GO" id="GO:0005576">
    <property type="term" value="C:extracellular region"/>
    <property type="evidence" value="ECO:0007669"/>
    <property type="project" value="UniProtKB-SubCell"/>
</dbReference>
<keyword evidence="2" id="KW-0964">Secreted</keyword>
<dbReference type="InterPro" id="IPR019326">
    <property type="entry name" value="NDNF"/>
</dbReference>
<evidence type="ECO:0000256" key="5">
    <source>
        <dbReference type="ARBA" id="ARBA00022900"/>
    </source>
</evidence>
<dbReference type="SUPFAM" id="SSF57256">
    <property type="entry name" value="Elafin-like"/>
    <property type="match status" value="3"/>
</dbReference>
<feature type="domain" description="WAP" evidence="10">
    <location>
        <begin position="217"/>
        <end position="267"/>
    </location>
</feature>
<dbReference type="Gene3D" id="4.10.75.10">
    <property type="entry name" value="Elafin-like"/>
    <property type="match status" value="2"/>
</dbReference>
<reference evidence="11 12" key="1">
    <citation type="submission" date="2015-01" db="EMBL/GenBank/DDBJ databases">
        <title>Evolution of Trichinella species and genotypes.</title>
        <authorList>
            <person name="Korhonen P.K."/>
            <person name="Edoardo P."/>
            <person name="Giuseppe L.R."/>
            <person name="Gasser R.B."/>
        </authorList>
    </citation>
    <scope>NUCLEOTIDE SEQUENCE [LARGE SCALE GENOMIC DNA]</scope>
    <source>
        <strain evidence="11">ISS417</strain>
    </source>
</reference>
<keyword evidence="8" id="KW-1133">Transmembrane helix</keyword>
<feature type="domain" description="Rho-GAP" evidence="9">
    <location>
        <begin position="892"/>
        <end position="1100"/>
    </location>
</feature>
<keyword evidence="5" id="KW-0722">Serine protease inhibitor</keyword>
<proteinExistence type="predicted"/>
<dbReference type="GO" id="GO:0004867">
    <property type="term" value="F:serine-type endopeptidase inhibitor activity"/>
    <property type="evidence" value="ECO:0007669"/>
    <property type="project" value="UniProtKB-KW"/>
</dbReference>
<evidence type="ECO:0000313" key="11">
    <source>
        <dbReference type="EMBL" id="KRX46509.1"/>
    </source>
</evidence>
<dbReference type="InterPro" id="IPR036645">
    <property type="entry name" value="Elafin-like_sf"/>
</dbReference>
<dbReference type="PROSITE" id="PS50238">
    <property type="entry name" value="RHOGAP"/>
    <property type="match status" value="1"/>
</dbReference>
<comment type="subcellular location">
    <subcellularLocation>
        <location evidence="1">Secreted</location>
    </subcellularLocation>
</comment>
<dbReference type="InterPro" id="IPR000198">
    <property type="entry name" value="RhoGAP_dom"/>
</dbReference>
<dbReference type="Pfam" id="PF10179">
    <property type="entry name" value="NDNF"/>
    <property type="match status" value="1"/>
</dbReference>
<sequence>MFSKADMLPQQVPWVCINSNWRSGWVSTFVQTGRHLRFVCRRSVLANDAGSVAQFRLPRYTAKLIYCILIVFHMLYTRLLFSLCVVICLTPVSHLQRVKVGRCPELPARYLTPQPQYDRCRDDYDCESTMKCCESIIGKVCMMPKDYDQREVCKQPYTKWDSCGSGCMITCYNIGWQQPCRQPCQPGCTCISGFVRLYLHPYAPCVPQTHCPNQRTTRTKFGVCPTLPHGAEIDYHRRRDRCGTDFDCSGYMKCCESIIGKACMLPLCTCPDGQKTSIFCDERDSCPWGYTCRSGLCCPNAQWQSPTATWPGQVTTAAGNCPHYAYIGTWAQLAPTCFTNSNCAYNQLCCYTYFGNRCIQVSQLGNSTMYVTVSPCGGAVRWKLTNLPVSTLNNKPTLSFYIRKQNYMTNVIKESYYSDSLYEYEETLYKNAGEKQMNYVSHKASILHLRLHLTGLRSICKVEIHFGTTSVEKRPFFQLFHLTQPKIDNVQSKSATLSWQPSISALLYTGGRLVYVIALSTVRPFATLCDLETDLKLDRVDILEHRRQEHVAHRLIPQHHSGAVRSLTVLDAARPAKLQLISLQQNTNYYVNVFALDLNTGENIAYDTVSFTTTSENQVSQHRLVSSITEAQLQTGYLGPSRVAFKVYQFSAPIAISELYILIQPCTGPLQAAIYQDGQKTLHYSIEELQTINLTDVNAGIVQIQIANDDNQAKMFNIWASNNLSAYPYPKLPYDTSITVTERKCDSVQLSWLASTDAHVYCLYKRLQRFDYFKQLILEDWNLCQQPDENLQPLFCNRFRGNHYRNEILIQEIAALKPATTYRFDLFVSKHSQPSLAYRTVWVKTRTFYLGEYGADRLNSDFLRTISLWVNKYLRRSRTQEMDSPPNPLVLSGLRSLLYTFADGVTFTVPIFLHKAFSVLEAHYLTTEGIFRKPGIASKLRVLKNCFNASSALELNFKIEEVSPFDLCDLIKLFLREIDEPILTWGLQPQFLQFADLNTPRDVRTKCLLQLCHALPPRHKETLAFIMRFLKMISNSSAYNKMDVKNLATVFVPCIFRESAKARPVKHGQALLDELAASKNDIALKVDVLEMLIQNADSIGVLSEQERAILAAESSDKLNDDLNILKRSAKKAASKVLVRSRNSLSGNRNSQIYRRSVQPKLKSAESIERHERVKGSRITEPYKRRSVCSLEKSQGLSDKGENGIIRQNRCLEEKHVKPMRSSMFETMMYSSAFTEGVAATSGAVEEQCTTSSPIVRTSSLPDRKVISISTENRESVKVNKAESELVRAEPVQTVLRGTTVQFMSSDNELQDAYGKQSCLYEELSSALDNFAKTINVGAMKSPVERMEVCTEEDKKKKNADDGKEKEARLPRCISAPVESVPQVGGTFAKKRNTSLGASKLRRGMPNSLKSGLREPKTPFSSPLKSQQQANMMRSSSSSSNNLDKKNNVVVVGVDQREQNLEIESKENIIQPTKPSSINMDIVEDDEFKDSDTKKQIILQQINPDDDPASAVGFCIRPSVNFIREHRKGHVRSKIQEFTDRESRLEFVGEEADSSSVIGQSPAEVSKRATATATTTTSKLTATRKPSSTSGNNNNKGCSLNIKFSACF</sequence>
<evidence type="ECO:0000313" key="12">
    <source>
        <dbReference type="Proteomes" id="UP000055048"/>
    </source>
</evidence>
<dbReference type="InterPro" id="IPR002919">
    <property type="entry name" value="TIL_dom"/>
</dbReference>
<evidence type="ECO:0000259" key="10">
    <source>
        <dbReference type="PROSITE" id="PS51390"/>
    </source>
</evidence>
<dbReference type="SMART" id="SM00217">
    <property type="entry name" value="WAP"/>
    <property type="match status" value="2"/>
</dbReference>
<evidence type="ECO:0000256" key="2">
    <source>
        <dbReference type="ARBA" id="ARBA00022525"/>
    </source>
</evidence>
<feature type="compositionally biased region" description="Polar residues" evidence="7">
    <location>
        <begin position="1583"/>
        <end position="1594"/>
    </location>
</feature>
<dbReference type="Pfam" id="PF01826">
    <property type="entry name" value="TIL"/>
    <property type="match status" value="1"/>
</dbReference>
<feature type="domain" description="WAP" evidence="10">
    <location>
        <begin position="96"/>
        <end position="145"/>
    </location>
</feature>
<dbReference type="PANTHER" id="PTHR14619:SF3">
    <property type="entry name" value="PROTEIN NDNF"/>
    <property type="match status" value="1"/>
</dbReference>
<evidence type="ECO:0000256" key="1">
    <source>
        <dbReference type="ARBA" id="ARBA00004613"/>
    </source>
</evidence>
<dbReference type="Proteomes" id="UP000055048">
    <property type="component" value="Unassembled WGS sequence"/>
</dbReference>
<dbReference type="Gene3D" id="1.10.555.10">
    <property type="entry name" value="Rho GTPase activation protein"/>
    <property type="match status" value="1"/>
</dbReference>
<keyword evidence="4" id="KW-0677">Repeat</keyword>
<accession>A0A0V0U5M9</accession>
<evidence type="ECO:0000256" key="4">
    <source>
        <dbReference type="ARBA" id="ARBA00022737"/>
    </source>
</evidence>
<comment type="caution">
    <text evidence="11">The sequence shown here is derived from an EMBL/GenBank/DDBJ whole genome shotgun (WGS) entry which is preliminary data.</text>
</comment>
<dbReference type="SUPFAM" id="SSF57567">
    <property type="entry name" value="Serine protease inhibitors"/>
    <property type="match status" value="1"/>
</dbReference>
<feature type="transmembrane region" description="Helical" evidence="8">
    <location>
        <begin position="64"/>
        <end position="92"/>
    </location>
</feature>
<dbReference type="EMBL" id="JYDJ01000057">
    <property type="protein sequence ID" value="KRX46509.1"/>
    <property type="molecule type" value="Genomic_DNA"/>
</dbReference>
<dbReference type="Pfam" id="PF19433">
    <property type="entry name" value="NDNF_C"/>
    <property type="match status" value="1"/>
</dbReference>
<dbReference type="CDD" id="cd19941">
    <property type="entry name" value="TIL"/>
    <property type="match status" value="1"/>
</dbReference>
<evidence type="ECO:0000256" key="8">
    <source>
        <dbReference type="SAM" id="Phobius"/>
    </source>
</evidence>
<organism evidence="11 12">
    <name type="scientific">Trichinella murrelli</name>
    <dbReference type="NCBI Taxonomy" id="144512"/>
    <lineage>
        <taxon>Eukaryota</taxon>
        <taxon>Metazoa</taxon>
        <taxon>Ecdysozoa</taxon>
        <taxon>Nematoda</taxon>
        <taxon>Enoplea</taxon>
        <taxon>Dorylaimia</taxon>
        <taxon>Trichinellida</taxon>
        <taxon>Trichinellidae</taxon>
        <taxon>Trichinella</taxon>
    </lineage>
</organism>
<evidence type="ECO:0000256" key="7">
    <source>
        <dbReference type="SAM" id="MobiDB-lite"/>
    </source>
</evidence>
<name>A0A0V0U5M9_9BILA</name>
<keyword evidence="6" id="KW-0325">Glycoprotein</keyword>
<keyword evidence="8" id="KW-0812">Transmembrane</keyword>
<dbReference type="InterPro" id="IPR045805">
    <property type="entry name" value="NDNF_C"/>
</dbReference>
<dbReference type="InterPro" id="IPR008936">
    <property type="entry name" value="Rho_GTPase_activation_prot"/>
</dbReference>
<dbReference type="InterPro" id="IPR008197">
    <property type="entry name" value="WAP_dom"/>
</dbReference>
<dbReference type="Gene3D" id="2.10.25.10">
    <property type="entry name" value="Laminin"/>
    <property type="match status" value="1"/>
</dbReference>
<dbReference type="InterPro" id="IPR055271">
    <property type="entry name" value="NDNF_Fn(III)_1"/>
</dbReference>